<dbReference type="Proteomes" id="UP001620626">
    <property type="component" value="Unassembled WGS sequence"/>
</dbReference>
<protein>
    <recommendedName>
        <fullName evidence="2">PID domain-containing protein</fullName>
    </recommendedName>
</protein>
<dbReference type="Pfam" id="PF14719">
    <property type="entry name" value="PID_2"/>
    <property type="match status" value="2"/>
</dbReference>
<dbReference type="Gene3D" id="2.30.29.30">
    <property type="entry name" value="Pleckstrin-homology domain (PH domain)/Phosphotyrosine-binding domain (PTB)"/>
    <property type="match status" value="1"/>
</dbReference>
<comment type="caution">
    <text evidence="3">The sequence shown here is derived from an EMBL/GenBank/DDBJ whole genome shotgun (WGS) entry which is preliminary data.</text>
</comment>
<organism evidence="3 4">
    <name type="scientific">Heterodera trifolii</name>
    <dbReference type="NCBI Taxonomy" id="157864"/>
    <lineage>
        <taxon>Eukaryota</taxon>
        <taxon>Metazoa</taxon>
        <taxon>Ecdysozoa</taxon>
        <taxon>Nematoda</taxon>
        <taxon>Chromadorea</taxon>
        <taxon>Rhabditida</taxon>
        <taxon>Tylenchina</taxon>
        <taxon>Tylenchomorpha</taxon>
        <taxon>Tylenchoidea</taxon>
        <taxon>Heteroderidae</taxon>
        <taxon>Heteroderinae</taxon>
        <taxon>Heterodera</taxon>
    </lineage>
</organism>
<gene>
    <name evidence="3" type="ORF">niasHT_038150</name>
</gene>
<dbReference type="PANTHER" id="PTHR11232">
    <property type="entry name" value="PHOSPHOTYROSINE INTERACTION DOMAIN-CONTAINING FAMILY MEMBER"/>
    <property type="match status" value="1"/>
</dbReference>
<feature type="compositionally biased region" description="Acidic residues" evidence="1">
    <location>
        <begin position="402"/>
        <end position="413"/>
    </location>
</feature>
<feature type="region of interest" description="Disordered" evidence="1">
    <location>
        <begin position="393"/>
        <end position="462"/>
    </location>
</feature>
<reference evidence="3 4" key="1">
    <citation type="submission" date="2024-10" db="EMBL/GenBank/DDBJ databases">
        <authorList>
            <person name="Kim D."/>
        </authorList>
    </citation>
    <scope>NUCLEOTIDE SEQUENCE [LARGE SCALE GENOMIC DNA]</scope>
    <source>
        <strain evidence="3">BH-2024</strain>
    </source>
</reference>
<dbReference type="AlphaFoldDB" id="A0ABD2I379"/>
<sequence>MQALLHGISQILRVPSNSKSFLFLFLCRHFLFCATALRSLRFVPSNAKGRMPSLLLNPGPSTMNFFSSSLPLPSFFFRNRKKCYDLNPPEESHQVTYLGNMLTIMGKGDTSIDRPLEVITRAWGATVAKGATRHGAGATFGQQQAQQLAMRLCVCRSGLRAETCMGVTEYFTHRITWSAAPSQYPRVFCWIYKHEGKRMKPELRCHAVLCRRADEPQQIHQTLRRHLQSALQEYKREKASAERTRHRRNSVLHFASSAGTAAASVACSSNSGGGGEHAQLQQQQSTTMMMPRRKAVLQTGALNFRPPLSRSRSVPRLCSIDEEEARAEEQEDECDETVKDEDEELQLSSSDLDSLNTADHYQPVPMPTATTTMANAMASFACVAADQQTITDSSCRSSTCGDELEDEDDDVEDEERRHFRAEHHHQFQRHADHHHTNDAAAGRENGDDGCSADSGYSTSLHT</sequence>
<dbReference type="SUPFAM" id="SSF50729">
    <property type="entry name" value="PH domain-like"/>
    <property type="match status" value="1"/>
</dbReference>
<dbReference type="InterPro" id="IPR006020">
    <property type="entry name" value="PTB/PI_dom"/>
</dbReference>
<dbReference type="SMART" id="SM00462">
    <property type="entry name" value="PTB"/>
    <property type="match status" value="1"/>
</dbReference>
<evidence type="ECO:0000313" key="4">
    <source>
        <dbReference type="Proteomes" id="UP001620626"/>
    </source>
</evidence>
<proteinExistence type="predicted"/>
<name>A0ABD2I379_9BILA</name>
<dbReference type="InterPro" id="IPR011993">
    <property type="entry name" value="PH-like_dom_sf"/>
</dbReference>
<feature type="compositionally biased region" description="Basic residues" evidence="1">
    <location>
        <begin position="418"/>
        <end position="433"/>
    </location>
</feature>
<keyword evidence="4" id="KW-1185">Reference proteome</keyword>
<evidence type="ECO:0000313" key="3">
    <source>
        <dbReference type="EMBL" id="KAL3074677.1"/>
    </source>
</evidence>
<feature type="domain" description="PID" evidence="2">
    <location>
        <begin position="88"/>
        <end position="240"/>
    </location>
</feature>
<accession>A0ABD2I379</accession>
<feature type="region of interest" description="Disordered" evidence="1">
    <location>
        <begin position="265"/>
        <end position="286"/>
    </location>
</feature>
<dbReference type="EMBL" id="JBICBT010001292">
    <property type="protein sequence ID" value="KAL3074677.1"/>
    <property type="molecule type" value="Genomic_DNA"/>
</dbReference>
<evidence type="ECO:0000256" key="1">
    <source>
        <dbReference type="SAM" id="MobiDB-lite"/>
    </source>
</evidence>
<evidence type="ECO:0000259" key="2">
    <source>
        <dbReference type="SMART" id="SM00462"/>
    </source>
</evidence>
<dbReference type="PANTHER" id="PTHR11232:SF2">
    <property type="entry name" value="FI05246P"/>
    <property type="match status" value="1"/>
</dbReference>
<dbReference type="InterPro" id="IPR051133">
    <property type="entry name" value="Adapter_Engulfment-Domain"/>
</dbReference>